<sequence length="225" mass="25194">MPTETQHLEQRVAALQSDLNTKDEQIDALTFSDNDRELSRRSWFDEAKRLEKEVEGLRSDVEKQRRLKMLVAEELQNALNNCSVYRVQLAERDALICDVLEAFKLEPDGSCINPGRDFIRPWAEKVAALSASADPAKSCGACGGCADGCKLDRESPPVERDEPSSPVSTTSDKYKAELYDEVWQLARDMGFGNVTDALMKLQSQIQGKKSRKEHICTPIAKTELS</sequence>
<dbReference type="RefSeq" id="WP_092313347.1">
    <property type="nucleotide sequence ID" value="NZ_FNTJ01000001.1"/>
</dbReference>
<evidence type="ECO:0000313" key="3">
    <source>
        <dbReference type="Proteomes" id="UP000198982"/>
    </source>
</evidence>
<gene>
    <name evidence="2" type="ORF">SAMN05216178_2251</name>
</gene>
<keyword evidence="1" id="KW-0175">Coiled coil</keyword>
<protein>
    <submittedName>
        <fullName evidence="2">Uncharacterized protein</fullName>
    </submittedName>
</protein>
<feature type="coiled-coil region" evidence="1">
    <location>
        <begin position="5"/>
        <end position="67"/>
    </location>
</feature>
<dbReference type="Proteomes" id="UP000198982">
    <property type="component" value="Unassembled WGS sequence"/>
</dbReference>
<organism evidence="2 3">
    <name type="scientific">Pseudomonas saponiphila</name>
    <dbReference type="NCBI Taxonomy" id="556534"/>
    <lineage>
        <taxon>Bacteria</taxon>
        <taxon>Pseudomonadati</taxon>
        <taxon>Pseudomonadota</taxon>
        <taxon>Gammaproteobacteria</taxon>
        <taxon>Pseudomonadales</taxon>
        <taxon>Pseudomonadaceae</taxon>
        <taxon>Pseudomonas</taxon>
    </lineage>
</organism>
<accession>A0A1H4M757</accession>
<name>A0A1H4M757_9PSED</name>
<dbReference type="AlphaFoldDB" id="A0A1H4M757"/>
<dbReference type="EMBL" id="FNTJ01000001">
    <property type="protein sequence ID" value="SEB78584.1"/>
    <property type="molecule type" value="Genomic_DNA"/>
</dbReference>
<keyword evidence="3" id="KW-1185">Reference proteome</keyword>
<evidence type="ECO:0000313" key="2">
    <source>
        <dbReference type="EMBL" id="SEB78584.1"/>
    </source>
</evidence>
<evidence type="ECO:0000256" key="1">
    <source>
        <dbReference type="SAM" id="Coils"/>
    </source>
</evidence>
<proteinExistence type="predicted"/>
<reference evidence="3" key="1">
    <citation type="submission" date="2016-10" db="EMBL/GenBank/DDBJ databases">
        <authorList>
            <person name="Varghese N."/>
            <person name="Submissions S."/>
        </authorList>
    </citation>
    <scope>NUCLEOTIDE SEQUENCE [LARGE SCALE GENOMIC DNA]</scope>
    <source>
        <strain evidence="3">DSM 9751</strain>
    </source>
</reference>